<evidence type="ECO:0000256" key="4">
    <source>
        <dbReference type="ARBA" id="ARBA00022723"/>
    </source>
</evidence>
<dbReference type="SUPFAM" id="SSF55031">
    <property type="entry name" value="Bacterial exopeptidase dimerisation domain"/>
    <property type="match status" value="1"/>
</dbReference>
<dbReference type="EC" id="3.5.1.87" evidence="8"/>
<organism evidence="8 9">
    <name type="scientific">Rubrobacter xylanophilus (strain DSM 9941 / JCM 11954 / NBRC 16129 / PRD-1)</name>
    <dbReference type="NCBI Taxonomy" id="266117"/>
    <lineage>
        <taxon>Bacteria</taxon>
        <taxon>Bacillati</taxon>
        <taxon>Actinomycetota</taxon>
        <taxon>Rubrobacteria</taxon>
        <taxon>Rubrobacterales</taxon>
        <taxon>Rubrobacteraceae</taxon>
        <taxon>Rubrobacter</taxon>
    </lineage>
</organism>
<protein>
    <submittedName>
        <fullName evidence="8">Amidase, hydantoinase/carbamoylase</fullName>
        <ecNumber evidence="8">3.5.1.87</ecNumber>
    </submittedName>
</protein>
<dbReference type="HOGENOM" id="CLU_024588_6_0_11"/>
<comment type="cofactor">
    <cofactor evidence="7">
        <name>Zn(2+)</name>
        <dbReference type="ChEBI" id="CHEBI:29105"/>
    </cofactor>
    <text evidence="7">Binds 2 Zn(2+) ions per subunit.</text>
</comment>
<dbReference type="PANTHER" id="PTHR32494:SF19">
    <property type="entry name" value="ALLANTOATE DEIMINASE-RELATED"/>
    <property type="match status" value="1"/>
</dbReference>
<comment type="subunit">
    <text evidence="3">Homodimer.</text>
</comment>
<dbReference type="STRING" id="266117.Rxyl_0582"/>
<feature type="binding site" evidence="7">
    <location>
        <position position="181"/>
    </location>
    <ligand>
        <name>Zn(2+)</name>
        <dbReference type="ChEBI" id="CHEBI:29105"/>
        <label>1</label>
    </ligand>
</feature>
<keyword evidence="5 8" id="KW-0378">Hydrolase</keyword>
<evidence type="ECO:0000313" key="9">
    <source>
        <dbReference type="Proteomes" id="UP000006637"/>
    </source>
</evidence>
<feature type="binding site" evidence="7">
    <location>
        <position position="86"/>
    </location>
    <ligand>
        <name>Zn(2+)</name>
        <dbReference type="ChEBI" id="CHEBI:29105"/>
        <label>2</label>
    </ligand>
</feature>
<feature type="binding site" evidence="7">
    <location>
        <position position="114"/>
    </location>
    <ligand>
        <name>Zn(2+)</name>
        <dbReference type="ChEBI" id="CHEBI:29105"/>
        <label>2</label>
    </ligand>
</feature>
<feature type="binding site" evidence="7">
    <location>
        <position position="86"/>
    </location>
    <ligand>
        <name>Zn(2+)</name>
        <dbReference type="ChEBI" id="CHEBI:29105"/>
        <label>1</label>
    </ligand>
</feature>
<dbReference type="EMBL" id="CP000386">
    <property type="protein sequence ID" value="ABG03554.1"/>
    <property type="molecule type" value="Genomic_DNA"/>
</dbReference>
<dbReference type="PIRSF" id="PIRSF001235">
    <property type="entry name" value="Amidase_carbamoylase"/>
    <property type="match status" value="1"/>
</dbReference>
<sequence>MDIKRVRERLEELFALAPDPRGGATRLAYSPEEARAMRLVAGWLEEAGLSARLDRFGNLWGLPPAGGRLVTGGSHVDTVPNGGRLDGALGTVLAVEAAGELEGPFGVLVCAGEEAPRFGAGTLGSRQLAGRLGEAELARMRDRDGVSALAAREEFLRLLRDIPRLEEPDPLSRVAAHLEVHVEQRRWLGERGASVGIATAVAGPERYRLLLSGQSGHSGEARMPERRDALCAAAEVILLVEGAARKASSTVATVGTVRVEPGSLTAVPGRVELGLDVRGTDPGEAGELVRLVLERGRGICARRGVSFSARRLSRAAPVALDEGVVGLAERVARREGIPAARCVSFAGHDVQHLARRVPAALLFAASSNGVSHAPGEEVGEEDLERTYRMARALMPELAREYGGER</sequence>
<dbReference type="KEGG" id="rxy:Rxyl_0582"/>
<name>Q1AYH4_RUBXD</name>
<dbReference type="InterPro" id="IPR036264">
    <property type="entry name" value="Bact_exopeptidase_dim_dom"/>
</dbReference>
<dbReference type="Gene3D" id="3.40.630.10">
    <property type="entry name" value="Zn peptidases"/>
    <property type="match status" value="1"/>
</dbReference>
<keyword evidence="6" id="KW-0464">Manganese</keyword>
<keyword evidence="9" id="KW-1185">Reference proteome</keyword>
<dbReference type="PANTHER" id="PTHR32494">
    <property type="entry name" value="ALLANTOATE DEIMINASE-RELATED"/>
    <property type="match status" value="1"/>
</dbReference>
<dbReference type="PhylomeDB" id="Q1AYH4"/>
<dbReference type="GO" id="GO:0016813">
    <property type="term" value="F:hydrolase activity, acting on carbon-nitrogen (but not peptide) bonds, in linear amidines"/>
    <property type="evidence" value="ECO:0007669"/>
    <property type="project" value="InterPro"/>
</dbReference>
<evidence type="ECO:0000256" key="6">
    <source>
        <dbReference type="ARBA" id="ARBA00023211"/>
    </source>
</evidence>
<dbReference type="eggNOG" id="COG0624">
    <property type="taxonomic scope" value="Bacteria"/>
</dbReference>
<proteinExistence type="inferred from homology"/>
<feature type="binding site" evidence="7">
    <location>
        <position position="75"/>
    </location>
    <ligand>
        <name>Zn(2+)</name>
        <dbReference type="ChEBI" id="CHEBI:29105"/>
        <label>1</label>
    </ligand>
</feature>
<dbReference type="Pfam" id="PF01546">
    <property type="entry name" value="Peptidase_M20"/>
    <property type="match status" value="1"/>
</dbReference>
<feature type="binding site" evidence="7">
    <location>
        <position position="372"/>
    </location>
    <ligand>
        <name>Zn(2+)</name>
        <dbReference type="ChEBI" id="CHEBI:29105"/>
        <label>2</label>
    </ligand>
</feature>
<reference evidence="8 9" key="1">
    <citation type="submission" date="2006-06" db="EMBL/GenBank/DDBJ databases">
        <title>Complete sequence of Rubrobacter xylanophilus DSM 9941.</title>
        <authorList>
            <consortium name="US DOE Joint Genome Institute"/>
            <person name="Copeland A."/>
            <person name="Lucas S."/>
            <person name="Lapidus A."/>
            <person name="Barry K."/>
            <person name="Detter J.C."/>
            <person name="Glavina del Rio T."/>
            <person name="Hammon N."/>
            <person name="Israni S."/>
            <person name="Dalin E."/>
            <person name="Tice H."/>
            <person name="Pitluck S."/>
            <person name="Munk A.C."/>
            <person name="Brettin T."/>
            <person name="Bruce D."/>
            <person name="Han C."/>
            <person name="Tapia R."/>
            <person name="Gilna P."/>
            <person name="Schmutz J."/>
            <person name="Larimer F."/>
            <person name="Land M."/>
            <person name="Hauser L."/>
            <person name="Kyrpides N."/>
            <person name="Lykidis A."/>
            <person name="da Costa M.S."/>
            <person name="Rainey F.A."/>
            <person name="Empadinhas N."/>
            <person name="Jolivet E."/>
            <person name="Battista J.R."/>
            <person name="Richardson P."/>
        </authorList>
    </citation>
    <scope>NUCLEOTIDE SEQUENCE [LARGE SCALE GENOMIC DNA]</scope>
    <source>
        <strain evidence="9">DSM 9941 / NBRC 16129 / PRD-1</strain>
    </source>
</reference>
<dbReference type="InterPro" id="IPR010158">
    <property type="entry name" value="Amidase_Cbmase"/>
</dbReference>
<accession>Q1AYH4</accession>
<evidence type="ECO:0000256" key="2">
    <source>
        <dbReference type="ARBA" id="ARBA00006153"/>
    </source>
</evidence>
<evidence type="ECO:0000256" key="1">
    <source>
        <dbReference type="ARBA" id="ARBA00001936"/>
    </source>
</evidence>
<dbReference type="OrthoDB" id="9808195at2"/>
<comment type="similarity">
    <text evidence="2">Belongs to the peptidase M20 family.</text>
</comment>
<keyword evidence="4 7" id="KW-0479">Metal-binding</keyword>
<evidence type="ECO:0000256" key="7">
    <source>
        <dbReference type="PIRSR" id="PIRSR001235-1"/>
    </source>
</evidence>
<dbReference type="NCBIfam" id="TIGR01879">
    <property type="entry name" value="hydantase"/>
    <property type="match status" value="1"/>
</dbReference>
<gene>
    <name evidence="8" type="ordered locus">Rxyl_0582</name>
</gene>
<comment type="cofactor">
    <cofactor evidence="1">
        <name>Mn(2+)</name>
        <dbReference type="ChEBI" id="CHEBI:29035"/>
    </cofactor>
</comment>
<evidence type="ECO:0000256" key="5">
    <source>
        <dbReference type="ARBA" id="ARBA00022801"/>
    </source>
</evidence>
<dbReference type="Proteomes" id="UP000006637">
    <property type="component" value="Chromosome"/>
</dbReference>
<dbReference type="AlphaFoldDB" id="Q1AYH4"/>
<dbReference type="SUPFAM" id="SSF53187">
    <property type="entry name" value="Zn-dependent exopeptidases"/>
    <property type="match status" value="1"/>
</dbReference>
<evidence type="ECO:0000313" key="8">
    <source>
        <dbReference type="EMBL" id="ABG03554.1"/>
    </source>
</evidence>
<dbReference type="Gene3D" id="3.30.70.360">
    <property type="match status" value="1"/>
</dbReference>
<keyword evidence="7" id="KW-0862">Zinc</keyword>
<dbReference type="RefSeq" id="WP_011563572.1">
    <property type="nucleotide sequence ID" value="NC_008148.1"/>
</dbReference>
<dbReference type="GO" id="GO:0046872">
    <property type="term" value="F:metal ion binding"/>
    <property type="evidence" value="ECO:0007669"/>
    <property type="project" value="UniProtKB-KW"/>
</dbReference>
<evidence type="ECO:0000256" key="3">
    <source>
        <dbReference type="ARBA" id="ARBA00011738"/>
    </source>
</evidence>
<dbReference type="GO" id="GO:0050538">
    <property type="term" value="F:N-carbamoyl-L-amino-acid hydrolase activity"/>
    <property type="evidence" value="ECO:0007669"/>
    <property type="project" value="UniProtKB-EC"/>
</dbReference>
<dbReference type="InterPro" id="IPR002933">
    <property type="entry name" value="Peptidase_M20"/>
</dbReference>